<dbReference type="CDD" id="cd00067">
    <property type="entry name" value="GAL4"/>
    <property type="match status" value="1"/>
</dbReference>
<dbReference type="SUPFAM" id="SSF57701">
    <property type="entry name" value="Zn2/Cys6 DNA-binding domain"/>
    <property type="match status" value="1"/>
</dbReference>
<evidence type="ECO:0000313" key="9">
    <source>
        <dbReference type="Proteomes" id="UP000184383"/>
    </source>
</evidence>
<keyword evidence="3" id="KW-0805">Transcription regulation</keyword>
<keyword evidence="6" id="KW-0539">Nucleus</keyword>
<dbReference type="GeneID" id="63750518"/>
<dbReference type="InterPro" id="IPR001138">
    <property type="entry name" value="Zn2Cys6_DnaBD"/>
</dbReference>
<dbReference type="GO" id="GO:0008270">
    <property type="term" value="F:zinc ion binding"/>
    <property type="evidence" value="ECO:0007669"/>
    <property type="project" value="InterPro"/>
</dbReference>
<keyword evidence="4" id="KW-0238">DNA-binding</keyword>
<dbReference type="OrthoDB" id="39175at2759"/>
<dbReference type="STRING" id="1073089.A0A1L9RXE9"/>
<keyword evidence="5" id="KW-0804">Transcription</keyword>
<dbReference type="AlphaFoldDB" id="A0A1L9RXE9"/>
<dbReference type="GO" id="GO:0000981">
    <property type="term" value="F:DNA-binding transcription factor activity, RNA polymerase II-specific"/>
    <property type="evidence" value="ECO:0007669"/>
    <property type="project" value="InterPro"/>
</dbReference>
<reference evidence="9" key="1">
    <citation type="journal article" date="2017" name="Genome Biol.">
        <title>Comparative genomics reveals high biological diversity and specific adaptations in the industrially and medically important fungal genus Aspergillus.</title>
        <authorList>
            <person name="de Vries R.P."/>
            <person name="Riley R."/>
            <person name="Wiebenga A."/>
            <person name="Aguilar-Osorio G."/>
            <person name="Amillis S."/>
            <person name="Uchima C.A."/>
            <person name="Anderluh G."/>
            <person name="Asadollahi M."/>
            <person name="Askin M."/>
            <person name="Barry K."/>
            <person name="Battaglia E."/>
            <person name="Bayram O."/>
            <person name="Benocci T."/>
            <person name="Braus-Stromeyer S.A."/>
            <person name="Caldana C."/>
            <person name="Canovas D."/>
            <person name="Cerqueira G.C."/>
            <person name="Chen F."/>
            <person name="Chen W."/>
            <person name="Choi C."/>
            <person name="Clum A."/>
            <person name="Dos Santos R.A."/>
            <person name="Damasio A.R."/>
            <person name="Diallinas G."/>
            <person name="Emri T."/>
            <person name="Fekete E."/>
            <person name="Flipphi M."/>
            <person name="Freyberg S."/>
            <person name="Gallo A."/>
            <person name="Gournas C."/>
            <person name="Habgood R."/>
            <person name="Hainaut M."/>
            <person name="Harispe M.L."/>
            <person name="Henrissat B."/>
            <person name="Hilden K.S."/>
            <person name="Hope R."/>
            <person name="Hossain A."/>
            <person name="Karabika E."/>
            <person name="Karaffa L."/>
            <person name="Karanyi Z."/>
            <person name="Krasevec N."/>
            <person name="Kuo A."/>
            <person name="Kusch H."/>
            <person name="LaButti K."/>
            <person name="Lagendijk E.L."/>
            <person name="Lapidus A."/>
            <person name="Levasseur A."/>
            <person name="Lindquist E."/>
            <person name="Lipzen A."/>
            <person name="Logrieco A.F."/>
            <person name="MacCabe A."/>
            <person name="Maekelae M.R."/>
            <person name="Malavazi I."/>
            <person name="Melin P."/>
            <person name="Meyer V."/>
            <person name="Mielnichuk N."/>
            <person name="Miskei M."/>
            <person name="Molnar A.P."/>
            <person name="Mule G."/>
            <person name="Ngan C.Y."/>
            <person name="Orejas M."/>
            <person name="Orosz E."/>
            <person name="Ouedraogo J.P."/>
            <person name="Overkamp K.M."/>
            <person name="Park H.-S."/>
            <person name="Perrone G."/>
            <person name="Piumi F."/>
            <person name="Punt P.J."/>
            <person name="Ram A.F."/>
            <person name="Ramon A."/>
            <person name="Rauscher S."/>
            <person name="Record E."/>
            <person name="Riano-Pachon D.M."/>
            <person name="Robert V."/>
            <person name="Roehrig J."/>
            <person name="Ruller R."/>
            <person name="Salamov A."/>
            <person name="Salih N.S."/>
            <person name="Samson R.A."/>
            <person name="Sandor E."/>
            <person name="Sanguinetti M."/>
            <person name="Schuetze T."/>
            <person name="Sepcic K."/>
            <person name="Shelest E."/>
            <person name="Sherlock G."/>
            <person name="Sophianopoulou V."/>
            <person name="Squina F.M."/>
            <person name="Sun H."/>
            <person name="Susca A."/>
            <person name="Todd R.B."/>
            <person name="Tsang A."/>
            <person name="Unkles S.E."/>
            <person name="van de Wiele N."/>
            <person name="van Rossen-Uffink D."/>
            <person name="Oliveira J.V."/>
            <person name="Vesth T.C."/>
            <person name="Visser J."/>
            <person name="Yu J.-H."/>
            <person name="Zhou M."/>
            <person name="Andersen M.R."/>
            <person name="Archer D.B."/>
            <person name="Baker S.E."/>
            <person name="Benoit I."/>
            <person name="Brakhage A.A."/>
            <person name="Braus G.H."/>
            <person name="Fischer R."/>
            <person name="Frisvad J.C."/>
            <person name="Goldman G.H."/>
            <person name="Houbraken J."/>
            <person name="Oakley B."/>
            <person name="Pocsi I."/>
            <person name="Scazzocchio C."/>
            <person name="Seiboth B."/>
            <person name="vanKuyk P.A."/>
            <person name="Wortman J."/>
            <person name="Dyer P.S."/>
            <person name="Grigoriev I.V."/>
        </authorList>
    </citation>
    <scope>NUCLEOTIDE SEQUENCE [LARGE SCALE GENOMIC DNA]</scope>
    <source>
        <strain evidence="9">DTO 134E9</strain>
    </source>
</reference>
<dbReference type="PROSITE" id="PS50048">
    <property type="entry name" value="ZN2_CY6_FUNGAL_2"/>
    <property type="match status" value="1"/>
</dbReference>
<dbReference type="PANTHER" id="PTHR36206:SF4">
    <property type="entry name" value="HYPOTHETICAL CONSERVED PROTEIN (EUROFUNG)-RELATED"/>
    <property type="match status" value="1"/>
</dbReference>
<keyword evidence="1" id="KW-0479">Metal-binding</keyword>
<evidence type="ECO:0000256" key="6">
    <source>
        <dbReference type="ARBA" id="ARBA00023242"/>
    </source>
</evidence>
<feature type="non-terminal residue" evidence="8">
    <location>
        <position position="1"/>
    </location>
</feature>
<dbReference type="PANTHER" id="PTHR36206">
    <property type="entry name" value="ASPERCRYPTIN BIOSYNTHESIS CLUSTER-SPECIFIC TRANSCRIPTION REGULATOR ATNN-RELATED"/>
    <property type="match status" value="1"/>
</dbReference>
<feature type="domain" description="Zn(2)-C6 fungal-type" evidence="7">
    <location>
        <begin position="20"/>
        <end position="50"/>
    </location>
</feature>
<evidence type="ECO:0000256" key="5">
    <source>
        <dbReference type="ARBA" id="ARBA00023163"/>
    </source>
</evidence>
<dbReference type="Gene3D" id="4.10.240.10">
    <property type="entry name" value="Zn(2)-C6 fungal-type DNA-binding domain"/>
    <property type="match status" value="1"/>
</dbReference>
<keyword evidence="9" id="KW-1185">Reference proteome</keyword>
<dbReference type="SMART" id="SM00066">
    <property type="entry name" value="GAL4"/>
    <property type="match status" value="1"/>
</dbReference>
<evidence type="ECO:0000256" key="2">
    <source>
        <dbReference type="ARBA" id="ARBA00022833"/>
    </source>
</evidence>
<proteinExistence type="predicted"/>
<name>A0A1L9RXE9_ASPWE</name>
<dbReference type="EMBL" id="KV878210">
    <property type="protein sequence ID" value="OJJ39602.1"/>
    <property type="molecule type" value="Genomic_DNA"/>
</dbReference>
<dbReference type="InterPro" id="IPR036864">
    <property type="entry name" value="Zn2-C6_fun-type_DNA-bd_sf"/>
</dbReference>
<dbReference type="PROSITE" id="PS00463">
    <property type="entry name" value="ZN2_CY6_FUNGAL_1"/>
    <property type="match status" value="1"/>
</dbReference>
<organism evidence="8 9">
    <name type="scientific">Aspergillus wentii DTO 134E9</name>
    <dbReference type="NCBI Taxonomy" id="1073089"/>
    <lineage>
        <taxon>Eukaryota</taxon>
        <taxon>Fungi</taxon>
        <taxon>Dikarya</taxon>
        <taxon>Ascomycota</taxon>
        <taxon>Pezizomycotina</taxon>
        <taxon>Eurotiomycetes</taxon>
        <taxon>Eurotiomycetidae</taxon>
        <taxon>Eurotiales</taxon>
        <taxon>Aspergillaceae</taxon>
        <taxon>Aspergillus</taxon>
        <taxon>Aspergillus subgen. Cremei</taxon>
    </lineage>
</organism>
<protein>
    <recommendedName>
        <fullName evidence="7">Zn(2)-C6 fungal-type domain-containing protein</fullName>
    </recommendedName>
</protein>
<dbReference type="GO" id="GO:0003677">
    <property type="term" value="F:DNA binding"/>
    <property type="evidence" value="ECO:0007669"/>
    <property type="project" value="UniProtKB-KW"/>
</dbReference>
<dbReference type="VEuPathDB" id="FungiDB:ASPWEDRAFT_37418"/>
<dbReference type="Pfam" id="PF00172">
    <property type="entry name" value="Zn_clus"/>
    <property type="match status" value="1"/>
</dbReference>
<evidence type="ECO:0000256" key="4">
    <source>
        <dbReference type="ARBA" id="ARBA00023125"/>
    </source>
</evidence>
<evidence type="ECO:0000256" key="3">
    <source>
        <dbReference type="ARBA" id="ARBA00023015"/>
    </source>
</evidence>
<evidence type="ECO:0000256" key="1">
    <source>
        <dbReference type="ARBA" id="ARBA00022723"/>
    </source>
</evidence>
<evidence type="ECO:0000313" key="8">
    <source>
        <dbReference type="EMBL" id="OJJ39602.1"/>
    </source>
</evidence>
<dbReference type="RefSeq" id="XP_040693278.1">
    <property type="nucleotide sequence ID" value="XM_040834670.1"/>
</dbReference>
<evidence type="ECO:0000259" key="7">
    <source>
        <dbReference type="PROSITE" id="PS50048"/>
    </source>
</evidence>
<accession>A0A1L9RXE9</accession>
<keyword evidence="2" id="KW-0862">Zinc</keyword>
<sequence>MYKPAPPRPKKTDIVRSRNGCKSCRSRRTKCDEQKPTCRTCLRLGKVCDYGQPIFKFQVMTVNDSKYNAPEESRKRAEERLTIQVPSIRNDMLRSLQTTDRNVFYSTYWEDRCLPALHPIFHSATLLRTDHPILNDAILALSSCNIGRLHAERKTSSTELMSPSLLHQTRSHFYYSSAIKKLTAMNSFDYYHDPTVILTVLVLFAHLESAMGNFQGFYCHVRGMMNLLEEREGVGDVTIKSLLTSWMQIRYVVWWARVYFSSLDISQQIPSITLPILLRGAPCTLHERRVQVLSIMCESHRLNFKVVLQHFRNWGLEGKSELDESYADCITRLSQEAASLDEWLLHLPPSEQPIYGDNGTIHFHSHDAALNYAYYTVARIMQCTGLLRLLCNQDTQLHEQEHQEEFWALQLLKTAQGINMQTSLTRNSYTIGFSGLLLAAILRCQNLSIGLEIQNWLQTLKDLQPTEEGAFPVYQTLSVVKVINQQRMVGRDVFAVTQPVDDGGGTPKVTAYNSQFIRSLVFYGRCNRLGCLFEECIALDG</sequence>
<dbReference type="InterPro" id="IPR052360">
    <property type="entry name" value="Transcr_Regulatory_Proteins"/>
</dbReference>
<gene>
    <name evidence="8" type="ORF">ASPWEDRAFT_37418</name>
</gene>
<dbReference type="Proteomes" id="UP000184383">
    <property type="component" value="Unassembled WGS sequence"/>
</dbReference>